<reference evidence="4" key="1">
    <citation type="submission" date="2013-05" db="EMBL/GenBank/DDBJ databases">
        <title>The Genome sequence of Mucor circinelloides f. circinelloides 1006PhL.</title>
        <authorList>
            <consortium name="The Broad Institute Genomics Platform"/>
            <person name="Cuomo C."/>
            <person name="Earl A."/>
            <person name="Findley K."/>
            <person name="Lee S.C."/>
            <person name="Walker B."/>
            <person name="Young S."/>
            <person name="Zeng Q."/>
            <person name="Gargeya S."/>
            <person name="Fitzgerald M."/>
            <person name="Haas B."/>
            <person name="Abouelleil A."/>
            <person name="Allen A.W."/>
            <person name="Alvarado L."/>
            <person name="Arachchi H.M."/>
            <person name="Berlin A.M."/>
            <person name="Chapman S.B."/>
            <person name="Gainer-Dewar J."/>
            <person name="Goldberg J."/>
            <person name="Griggs A."/>
            <person name="Gujja S."/>
            <person name="Hansen M."/>
            <person name="Howarth C."/>
            <person name="Imamovic A."/>
            <person name="Ireland A."/>
            <person name="Larimer J."/>
            <person name="McCowan C."/>
            <person name="Murphy C."/>
            <person name="Pearson M."/>
            <person name="Poon T.W."/>
            <person name="Priest M."/>
            <person name="Roberts A."/>
            <person name="Saif S."/>
            <person name="Shea T."/>
            <person name="Sisk P."/>
            <person name="Sykes S."/>
            <person name="Wortman J."/>
            <person name="Nusbaum C."/>
            <person name="Birren B."/>
        </authorList>
    </citation>
    <scope>NUCLEOTIDE SEQUENCE [LARGE SCALE GENOMIC DNA]</scope>
    <source>
        <strain evidence="4">1006PhL</strain>
    </source>
</reference>
<dbReference type="InterPro" id="IPR042303">
    <property type="entry name" value="Malonyl_CoA_deC_C_sf"/>
</dbReference>
<keyword evidence="4" id="KW-1185">Reference proteome</keyword>
<dbReference type="PANTHER" id="PTHR28641">
    <property type="match status" value="1"/>
</dbReference>
<evidence type="ECO:0000313" key="4">
    <source>
        <dbReference type="Proteomes" id="UP000014254"/>
    </source>
</evidence>
<dbReference type="Gene3D" id="3.40.630.150">
    <property type="entry name" value="Malonyl-CoA decarboxylase, catalytic domain"/>
    <property type="match status" value="1"/>
</dbReference>
<dbReference type="Gene3D" id="1.20.140.90">
    <property type="entry name" value="Malonyl-CoA decarboxylase, oligemerization domain"/>
    <property type="match status" value="1"/>
</dbReference>
<accession>S2JII5</accession>
<feature type="domain" description="Malonyl-CoA decarboxylase N-terminal" evidence="2">
    <location>
        <begin position="114"/>
        <end position="181"/>
    </location>
</feature>
<dbReference type="eggNOG" id="KOG3018">
    <property type="taxonomic scope" value="Eukaryota"/>
</dbReference>
<evidence type="ECO:0000259" key="1">
    <source>
        <dbReference type="Pfam" id="PF05292"/>
    </source>
</evidence>
<evidence type="ECO:0008006" key="5">
    <source>
        <dbReference type="Google" id="ProtNLM"/>
    </source>
</evidence>
<protein>
    <recommendedName>
        <fullName evidence="5">Malonyl-CoA decarboxylase</fullName>
    </recommendedName>
</protein>
<gene>
    <name evidence="3" type="ORF">HMPREF1544_03514</name>
</gene>
<dbReference type="STRING" id="1220926.S2JII5"/>
<dbReference type="OrthoDB" id="426718at2759"/>
<dbReference type="InterPro" id="IPR035372">
    <property type="entry name" value="MCD_N"/>
</dbReference>
<dbReference type="GO" id="GO:0006085">
    <property type="term" value="P:acetyl-CoA biosynthetic process"/>
    <property type="evidence" value="ECO:0007669"/>
    <property type="project" value="TreeGrafter"/>
</dbReference>
<evidence type="ECO:0000259" key="2">
    <source>
        <dbReference type="Pfam" id="PF17408"/>
    </source>
</evidence>
<name>S2JII5_MUCC1</name>
<proteinExistence type="predicted"/>
<dbReference type="Pfam" id="PF05292">
    <property type="entry name" value="MCD"/>
    <property type="match status" value="1"/>
</dbReference>
<dbReference type="InParanoid" id="S2JII5"/>
<sequence>MQRAFRSGLALQGRSFSIVQKSQVIRRQHFKVQATAAATATTSISTPPEIFDIGKNRHIDMTSNRLYIQEVLEKITEKTNNLPPPIFTEKCCELYKQLDKNGKLEFFDVLSKEFDVDRENSIKQAREYITASSKSDATQIEKSLQYFLEPKYNIFLDRIHQLPNGLKFLADMRADLLDLMGPRGSATYNEYISLEQDIRLKLKKYVIGFLKLERITWEKSSAALLEKICSYEAVHQVKDWKDIKRRLELDRRVYAFFENNIPNEPLAFVHVALLPTLANSVQAILEAPNPTKQDLNPSNFEYAICYSITTQQGLGGINLGNYLIKQAVDDLQKQFPMLKVFATLSPMPGYRQWLTSHVDSDSTIQAEFEHVSDWKNVSVSKEDDKLNRFNSEDQEELKDPLMRLCSRYILSEKRIGNNALDPVANFHLRNGACAHQIHWQADTSEKGIRDSFGIMINYNYITDRLESNHRLYQKNGTISISEPTSTSAEKESWLSQWIVRKQQQQQ</sequence>
<dbReference type="GO" id="GO:0006633">
    <property type="term" value="P:fatty acid biosynthetic process"/>
    <property type="evidence" value="ECO:0007669"/>
    <property type="project" value="InterPro"/>
</dbReference>
<dbReference type="EMBL" id="KE123931">
    <property type="protein sequence ID" value="EPB89714.1"/>
    <property type="molecule type" value="Genomic_DNA"/>
</dbReference>
<dbReference type="GO" id="GO:0005759">
    <property type="term" value="C:mitochondrial matrix"/>
    <property type="evidence" value="ECO:0007669"/>
    <property type="project" value="TreeGrafter"/>
</dbReference>
<dbReference type="InterPro" id="IPR007956">
    <property type="entry name" value="Malonyl_CoA_deC_C"/>
</dbReference>
<dbReference type="VEuPathDB" id="FungiDB:HMPREF1544_03514"/>
<dbReference type="InterPro" id="IPR038351">
    <property type="entry name" value="MCD_N_sf"/>
</dbReference>
<dbReference type="GO" id="GO:0005782">
    <property type="term" value="C:peroxisomal matrix"/>
    <property type="evidence" value="ECO:0007669"/>
    <property type="project" value="TreeGrafter"/>
</dbReference>
<dbReference type="Pfam" id="PF17408">
    <property type="entry name" value="MCD_N"/>
    <property type="match status" value="1"/>
</dbReference>
<dbReference type="AlphaFoldDB" id="S2JII5"/>
<organism evidence="3 4">
    <name type="scientific">Mucor circinelloides f. circinelloides (strain 1006PhL)</name>
    <name type="common">Mucormycosis agent</name>
    <name type="synonym">Calyptromyces circinelloides</name>
    <dbReference type="NCBI Taxonomy" id="1220926"/>
    <lineage>
        <taxon>Eukaryota</taxon>
        <taxon>Fungi</taxon>
        <taxon>Fungi incertae sedis</taxon>
        <taxon>Mucoromycota</taxon>
        <taxon>Mucoromycotina</taxon>
        <taxon>Mucoromycetes</taxon>
        <taxon>Mucorales</taxon>
        <taxon>Mucorineae</taxon>
        <taxon>Mucoraceae</taxon>
        <taxon>Mucor</taxon>
    </lineage>
</organism>
<dbReference type="PANTHER" id="PTHR28641:SF1">
    <property type="entry name" value="MALONYL-COA DECARBOXYLASE, MITOCHONDRIAL"/>
    <property type="match status" value="1"/>
</dbReference>
<dbReference type="InterPro" id="IPR038917">
    <property type="entry name" value="Malonyl_CoA_deC"/>
</dbReference>
<dbReference type="Proteomes" id="UP000014254">
    <property type="component" value="Unassembled WGS sequence"/>
</dbReference>
<feature type="domain" description="Malonyl-CoA decarboxylase C-terminal" evidence="1">
    <location>
        <begin position="208"/>
        <end position="460"/>
    </location>
</feature>
<dbReference type="GO" id="GO:0050080">
    <property type="term" value="F:malonyl-CoA decarboxylase activity"/>
    <property type="evidence" value="ECO:0007669"/>
    <property type="project" value="InterPro"/>
</dbReference>
<evidence type="ECO:0000313" key="3">
    <source>
        <dbReference type="EMBL" id="EPB89714.1"/>
    </source>
</evidence>
<dbReference type="GO" id="GO:2001294">
    <property type="term" value="P:malonyl-CoA catabolic process"/>
    <property type="evidence" value="ECO:0007669"/>
    <property type="project" value="TreeGrafter"/>
</dbReference>
<dbReference type="OMA" id="PIDWSTP"/>